<accession>A0ABM8A6D3</accession>
<dbReference type="SUPFAM" id="SSF51126">
    <property type="entry name" value="Pectin lyase-like"/>
    <property type="match status" value="1"/>
</dbReference>
<feature type="chain" id="PRO_5046531579" description="Polymorphic outer membrane protein" evidence="1">
    <location>
        <begin position="19"/>
        <end position="216"/>
    </location>
</feature>
<dbReference type="InterPro" id="IPR011050">
    <property type="entry name" value="Pectin_lyase_fold/virulence"/>
</dbReference>
<keyword evidence="2" id="KW-0614">Plasmid</keyword>
<sequence length="216" mass="20656">MVCSLTAGLMAVPATARAQIPVLCSESALVAAVNAANAAGGDTLALTPFCTYSLTTAHGSASDGPIGLPPITTPITMAGLGTVIARDPSAPAFRVLEVQGAANVPGTNGQLTLAAITVRGGNAVAPHPGGGITDRGGAVTLVSSSVTGNNAVAGGGIYVDNGVVSLTASSVTGNSATAAGGGIYRNSGVVSLLVSDVSRNTPNNCAPAGSVAGCTD</sequence>
<proteinExistence type="predicted"/>
<protein>
    <recommendedName>
        <fullName evidence="4">Polymorphic outer membrane protein</fullName>
    </recommendedName>
</protein>
<evidence type="ECO:0000313" key="3">
    <source>
        <dbReference type="Proteomes" id="UP001059597"/>
    </source>
</evidence>
<feature type="signal peptide" evidence="1">
    <location>
        <begin position="1"/>
        <end position="18"/>
    </location>
</feature>
<name>A0ABM8A6D3_STRNI</name>
<gene>
    <name evidence="2" type="ORF">HEK616_77660</name>
</gene>
<evidence type="ECO:0000256" key="1">
    <source>
        <dbReference type="SAM" id="SignalP"/>
    </source>
</evidence>
<dbReference type="RefSeq" id="WP_261957827.1">
    <property type="nucleotide sequence ID" value="NZ_AP026074.1"/>
</dbReference>
<evidence type="ECO:0008006" key="4">
    <source>
        <dbReference type="Google" id="ProtNLM"/>
    </source>
</evidence>
<reference evidence="2" key="1">
    <citation type="submission" date="2022-06" db="EMBL/GenBank/DDBJ databases">
        <title>Complete genome sequence of Streptomyces nigrescens HEK616.</title>
        <authorList>
            <person name="Asamizu S."/>
            <person name="Onaka H."/>
        </authorList>
    </citation>
    <scope>NUCLEOTIDE SEQUENCE</scope>
    <source>
        <strain evidence="2">HEK616</strain>
        <plasmid evidence="2">SNP1</plasmid>
    </source>
</reference>
<dbReference type="EMBL" id="AP026074">
    <property type="protein sequence ID" value="BDM74279.1"/>
    <property type="molecule type" value="Genomic_DNA"/>
</dbReference>
<organism evidence="2 3">
    <name type="scientific">Streptomyces nigrescens</name>
    <dbReference type="NCBI Taxonomy" id="1920"/>
    <lineage>
        <taxon>Bacteria</taxon>
        <taxon>Bacillati</taxon>
        <taxon>Actinomycetota</taxon>
        <taxon>Actinomycetes</taxon>
        <taxon>Kitasatosporales</taxon>
        <taxon>Streptomycetaceae</taxon>
        <taxon>Streptomyces</taxon>
    </lineage>
</organism>
<keyword evidence="3" id="KW-1185">Reference proteome</keyword>
<dbReference type="Proteomes" id="UP001059597">
    <property type="component" value="Plasmid SNP1"/>
</dbReference>
<geneLocation type="plasmid" evidence="2 3">
    <name>SNP1</name>
</geneLocation>
<evidence type="ECO:0000313" key="2">
    <source>
        <dbReference type="EMBL" id="BDM74279.1"/>
    </source>
</evidence>
<keyword evidence="1" id="KW-0732">Signal</keyword>